<dbReference type="GO" id="GO:0046872">
    <property type="term" value="F:metal ion binding"/>
    <property type="evidence" value="ECO:0007669"/>
    <property type="project" value="UniProtKB-KW"/>
</dbReference>
<feature type="chain" id="PRO_5035429842" description="Heme haloperoxidase family profile domain-containing protein" evidence="8">
    <location>
        <begin position="22"/>
        <end position="254"/>
    </location>
</feature>
<evidence type="ECO:0000256" key="7">
    <source>
        <dbReference type="ARBA" id="ARBA00025795"/>
    </source>
</evidence>
<organism evidence="10 11">
    <name type="scientific">Pythium oligandrum</name>
    <name type="common">Mycoparasitic fungus</name>
    <dbReference type="NCBI Taxonomy" id="41045"/>
    <lineage>
        <taxon>Eukaryota</taxon>
        <taxon>Sar</taxon>
        <taxon>Stramenopiles</taxon>
        <taxon>Oomycota</taxon>
        <taxon>Peronosporomycetes</taxon>
        <taxon>Pythiales</taxon>
        <taxon>Pythiaceae</taxon>
        <taxon>Pythium</taxon>
    </lineage>
</organism>
<keyword evidence="4" id="KW-0479">Metal-binding</keyword>
<evidence type="ECO:0000313" key="10">
    <source>
        <dbReference type="EMBL" id="TMW64675.1"/>
    </source>
</evidence>
<accession>A0A8K1CK10</accession>
<keyword evidence="2" id="KW-0575">Peroxidase</keyword>
<dbReference type="PANTHER" id="PTHR33577">
    <property type="entry name" value="STERIGMATOCYSTIN BIOSYNTHESIS PEROXIDASE STCC-RELATED"/>
    <property type="match status" value="1"/>
</dbReference>
<dbReference type="AlphaFoldDB" id="A0A8K1CK10"/>
<comment type="caution">
    <text evidence="10">The sequence shown here is derived from an EMBL/GenBank/DDBJ whole genome shotgun (WGS) entry which is preliminary data.</text>
</comment>
<keyword evidence="3" id="KW-0349">Heme</keyword>
<dbReference type="PROSITE" id="PS51405">
    <property type="entry name" value="HEME_HALOPEROXIDASE"/>
    <property type="match status" value="1"/>
</dbReference>
<dbReference type="GO" id="GO:0004601">
    <property type="term" value="F:peroxidase activity"/>
    <property type="evidence" value="ECO:0007669"/>
    <property type="project" value="UniProtKB-KW"/>
</dbReference>
<keyword evidence="5" id="KW-0560">Oxidoreductase</keyword>
<comment type="cofactor">
    <cofactor evidence="1">
        <name>heme b</name>
        <dbReference type="ChEBI" id="CHEBI:60344"/>
    </cofactor>
</comment>
<evidence type="ECO:0000313" key="11">
    <source>
        <dbReference type="Proteomes" id="UP000794436"/>
    </source>
</evidence>
<dbReference type="Gene3D" id="1.10.489.10">
    <property type="entry name" value="Chloroperoxidase-like"/>
    <property type="match status" value="1"/>
</dbReference>
<evidence type="ECO:0000256" key="2">
    <source>
        <dbReference type="ARBA" id="ARBA00022559"/>
    </source>
</evidence>
<feature type="signal peptide" evidence="8">
    <location>
        <begin position="1"/>
        <end position="21"/>
    </location>
</feature>
<comment type="similarity">
    <text evidence="7">Belongs to the chloroperoxidase family.</text>
</comment>
<dbReference type="PANTHER" id="PTHR33577:SF9">
    <property type="entry name" value="PEROXIDASE STCC"/>
    <property type="match status" value="1"/>
</dbReference>
<dbReference type="SUPFAM" id="SSF47571">
    <property type="entry name" value="Cloroperoxidase"/>
    <property type="match status" value="1"/>
</dbReference>
<gene>
    <name evidence="10" type="ORF">Poli38472_011555</name>
</gene>
<name>A0A8K1CK10_PYTOL</name>
<dbReference type="OrthoDB" id="407298at2759"/>
<dbReference type="InterPro" id="IPR036851">
    <property type="entry name" value="Chloroperoxidase-like_sf"/>
</dbReference>
<keyword evidence="11" id="KW-1185">Reference proteome</keyword>
<evidence type="ECO:0000256" key="1">
    <source>
        <dbReference type="ARBA" id="ARBA00001970"/>
    </source>
</evidence>
<dbReference type="Pfam" id="PF01328">
    <property type="entry name" value="Peroxidase_2"/>
    <property type="match status" value="1"/>
</dbReference>
<dbReference type="InterPro" id="IPR000028">
    <property type="entry name" value="Chloroperoxidase"/>
</dbReference>
<evidence type="ECO:0000256" key="8">
    <source>
        <dbReference type="SAM" id="SignalP"/>
    </source>
</evidence>
<evidence type="ECO:0000256" key="6">
    <source>
        <dbReference type="ARBA" id="ARBA00023004"/>
    </source>
</evidence>
<proteinExistence type="inferred from homology"/>
<keyword evidence="8" id="KW-0732">Signal</keyword>
<sequence>MVSFFSKLAVIATIVASSVSGLEIGEYSRPSGAEVSSVPGATAPYLRSPCPTLNTLANHGYLPRDGKKITSTMIADAIVEAFNIDPILAKGLVSQVRAKGTIDLAFLSTHNFIEHDVSFAHSDFSYGDDMSALNVTMWDDFSSRAVNNVIGIEQVAATLEDRVKVCNNKPEGCDYGIKQRVTGAIQAAFVLRAFGGKNEETASLDNIKAFFVDERFPDGYAKPSTKVSITKLFSTAIKVGVKTSWLELLEFLDL</sequence>
<reference evidence="10" key="1">
    <citation type="submission" date="2019-03" db="EMBL/GenBank/DDBJ databases">
        <title>Long read genome sequence of the mycoparasitic Pythium oligandrum ATCC 38472 isolated from sugarbeet rhizosphere.</title>
        <authorList>
            <person name="Gaulin E."/>
        </authorList>
    </citation>
    <scope>NUCLEOTIDE SEQUENCE</scope>
    <source>
        <strain evidence="10">ATCC 38472_TT</strain>
    </source>
</reference>
<dbReference type="Proteomes" id="UP000794436">
    <property type="component" value="Unassembled WGS sequence"/>
</dbReference>
<protein>
    <recommendedName>
        <fullName evidence="9">Heme haloperoxidase family profile domain-containing protein</fullName>
    </recommendedName>
</protein>
<evidence type="ECO:0000256" key="4">
    <source>
        <dbReference type="ARBA" id="ARBA00022723"/>
    </source>
</evidence>
<evidence type="ECO:0000259" key="9">
    <source>
        <dbReference type="PROSITE" id="PS51405"/>
    </source>
</evidence>
<keyword evidence="6" id="KW-0408">Iron</keyword>
<dbReference type="EMBL" id="SPLM01000039">
    <property type="protein sequence ID" value="TMW64675.1"/>
    <property type="molecule type" value="Genomic_DNA"/>
</dbReference>
<feature type="domain" description="Heme haloperoxidase family profile" evidence="9">
    <location>
        <begin position="30"/>
        <end position="234"/>
    </location>
</feature>
<evidence type="ECO:0000256" key="3">
    <source>
        <dbReference type="ARBA" id="ARBA00022617"/>
    </source>
</evidence>
<evidence type="ECO:0000256" key="5">
    <source>
        <dbReference type="ARBA" id="ARBA00023002"/>
    </source>
</evidence>